<dbReference type="AlphaFoldDB" id="K5WVS4"/>
<proteinExistence type="predicted"/>
<feature type="region of interest" description="Disordered" evidence="1">
    <location>
        <begin position="35"/>
        <end position="72"/>
    </location>
</feature>
<keyword evidence="3" id="KW-1185">Reference proteome</keyword>
<reference evidence="2 3" key="1">
    <citation type="journal article" date="2012" name="BMC Genomics">
        <title>Comparative genomics of the white-rot fungi, Phanerochaete carnosa and P. chrysosporium, to elucidate the genetic basis of the distinct wood types they colonize.</title>
        <authorList>
            <person name="Suzuki H."/>
            <person name="MacDonald J."/>
            <person name="Syed K."/>
            <person name="Salamov A."/>
            <person name="Hori C."/>
            <person name="Aerts A."/>
            <person name="Henrissat B."/>
            <person name="Wiebenga A."/>
            <person name="vanKuyk P.A."/>
            <person name="Barry K."/>
            <person name="Lindquist E."/>
            <person name="LaButti K."/>
            <person name="Lapidus A."/>
            <person name="Lucas S."/>
            <person name="Coutinho P."/>
            <person name="Gong Y."/>
            <person name="Samejima M."/>
            <person name="Mahadevan R."/>
            <person name="Abou-Zaid M."/>
            <person name="de Vries R.P."/>
            <person name="Igarashi K."/>
            <person name="Yadav J.S."/>
            <person name="Grigoriev I.V."/>
            <person name="Master E.R."/>
        </authorList>
    </citation>
    <scope>NUCLEOTIDE SEQUENCE [LARGE SCALE GENOMIC DNA]</scope>
    <source>
        <strain evidence="2 3">HHB-10118-sp</strain>
    </source>
</reference>
<dbReference type="InParanoid" id="K5WVS4"/>
<name>K5WVS4_PHACS</name>
<gene>
    <name evidence="2" type="ORF">PHACADRAFT_258490</name>
</gene>
<accession>K5WVS4</accession>
<organism evidence="2 3">
    <name type="scientific">Phanerochaete carnosa (strain HHB-10118-sp)</name>
    <name type="common">White-rot fungus</name>
    <name type="synonym">Peniophora carnosa</name>
    <dbReference type="NCBI Taxonomy" id="650164"/>
    <lineage>
        <taxon>Eukaryota</taxon>
        <taxon>Fungi</taxon>
        <taxon>Dikarya</taxon>
        <taxon>Basidiomycota</taxon>
        <taxon>Agaricomycotina</taxon>
        <taxon>Agaricomycetes</taxon>
        <taxon>Polyporales</taxon>
        <taxon>Phanerochaetaceae</taxon>
        <taxon>Phanerochaete</taxon>
    </lineage>
</organism>
<dbReference type="Proteomes" id="UP000008370">
    <property type="component" value="Unassembled WGS sequence"/>
</dbReference>
<dbReference type="KEGG" id="pco:PHACADRAFT_258490"/>
<dbReference type="GeneID" id="18917125"/>
<evidence type="ECO:0000313" key="2">
    <source>
        <dbReference type="EMBL" id="EKM54557.1"/>
    </source>
</evidence>
<dbReference type="HOGENOM" id="CLU_1503986_0_0_1"/>
<dbReference type="EMBL" id="JH930473">
    <property type="protein sequence ID" value="EKM54557.1"/>
    <property type="molecule type" value="Genomic_DNA"/>
</dbReference>
<evidence type="ECO:0000313" key="3">
    <source>
        <dbReference type="Proteomes" id="UP000008370"/>
    </source>
</evidence>
<evidence type="ECO:0000256" key="1">
    <source>
        <dbReference type="SAM" id="MobiDB-lite"/>
    </source>
</evidence>
<protein>
    <submittedName>
        <fullName evidence="2">Uncharacterized protein</fullName>
    </submittedName>
</protein>
<feature type="compositionally biased region" description="Polar residues" evidence="1">
    <location>
        <begin position="58"/>
        <end position="72"/>
    </location>
</feature>
<dbReference type="OrthoDB" id="3174721at2759"/>
<feature type="compositionally biased region" description="Low complexity" evidence="1">
    <location>
        <begin position="42"/>
        <end position="57"/>
    </location>
</feature>
<dbReference type="RefSeq" id="XP_007397247.1">
    <property type="nucleotide sequence ID" value="XM_007397185.1"/>
</dbReference>
<sequence length="179" mass="18750">MSSAKGIVLAEDAPLPEKKRKFSFFRGRNTEPIVTVIPVEGPSSPQTPTPLTSPTHTQASGSGWQAGSVRSSSSFLGDISSAQRAPSLSQALEDPDLLSKADVDGLPTYASVGYPPVAVTYSFVRCSPFAMMLCPEGSSTEGSGLYHISVGVNVWMPSMTVTTVRRGSGETGPIIASLE</sequence>